<protein>
    <submittedName>
        <fullName evidence="1">Uncharacterized protein</fullName>
    </submittedName>
</protein>
<sequence length="59" mass="6809">MCFVNCTYLACRAGKKLKDWKRRLVEDQPQIVPILLTYKCPREPNIESPTSLVQTTKAL</sequence>
<name>A0A0L7R1B1_9HYME</name>
<proteinExistence type="predicted"/>
<organism evidence="1 2">
    <name type="scientific">Habropoda laboriosa</name>
    <dbReference type="NCBI Taxonomy" id="597456"/>
    <lineage>
        <taxon>Eukaryota</taxon>
        <taxon>Metazoa</taxon>
        <taxon>Ecdysozoa</taxon>
        <taxon>Arthropoda</taxon>
        <taxon>Hexapoda</taxon>
        <taxon>Insecta</taxon>
        <taxon>Pterygota</taxon>
        <taxon>Neoptera</taxon>
        <taxon>Endopterygota</taxon>
        <taxon>Hymenoptera</taxon>
        <taxon>Apocrita</taxon>
        <taxon>Aculeata</taxon>
        <taxon>Apoidea</taxon>
        <taxon>Anthophila</taxon>
        <taxon>Apidae</taxon>
        <taxon>Habropoda</taxon>
    </lineage>
</organism>
<reference evidence="1 2" key="1">
    <citation type="submission" date="2015-07" db="EMBL/GenBank/DDBJ databases">
        <title>The genome of Habropoda laboriosa.</title>
        <authorList>
            <person name="Pan H."/>
            <person name="Kapheim K."/>
        </authorList>
    </citation>
    <scope>NUCLEOTIDE SEQUENCE [LARGE SCALE GENOMIC DNA]</scope>
    <source>
        <strain evidence="1">0110345459</strain>
    </source>
</reference>
<dbReference type="AlphaFoldDB" id="A0A0L7R1B1"/>
<dbReference type="Proteomes" id="UP000053825">
    <property type="component" value="Unassembled WGS sequence"/>
</dbReference>
<keyword evidence="2" id="KW-1185">Reference proteome</keyword>
<gene>
    <name evidence="1" type="ORF">WH47_12097</name>
</gene>
<dbReference type="EMBL" id="KQ414668">
    <property type="protein sequence ID" value="KOC64633.1"/>
    <property type="molecule type" value="Genomic_DNA"/>
</dbReference>
<accession>A0A0L7R1B1</accession>
<evidence type="ECO:0000313" key="2">
    <source>
        <dbReference type="Proteomes" id="UP000053825"/>
    </source>
</evidence>
<evidence type="ECO:0000313" key="1">
    <source>
        <dbReference type="EMBL" id="KOC64633.1"/>
    </source>
</evidence>